<evidence type="ECO:0000313" key="3">
    <source>
        <dbReference type="Proteomes" id="UP000320762"/>
    </source>
</evidence>
<dbReference type="EMBL" id="VDMD01000009">
    <property type="protein sequence ID" value="TRM63482.1"/>
    <property type="molecule type" value="Genomic_DNA"/>
</dbReference>
<organism evidence="2 3">
    <name type="scientific">Schizophyllum amplum</name>
    <dbReference type="NCBI Taxonomy" id="97359"/>
    <lineage>
        <taxon>Eukaryota</taxon>
        <taxon>Fungi</taxon>
        <taxon>Dikarya</taxon>
        <taxon>Basidiomycota</taxon>
        <taxon>Agaricomycotina</taxon>
        <taxon>Agaricomycetes</taxon>
        <taxon>Agaricomycetidae</taxon>
        <taxon>Agaricales</taxon>
        <taxon>Schizophyllaceae</taxon>
        <taxon>Schizophyllum</taxon>
    </lineage>
</organism>
<keyword evidence="1" id="KW-0812">Transmembrane</keyword>
<accession>A0A550CFB0</accession>
<dbReference type="AlphaFoldDB" id="A0A550CFB0"/>
<feature type="transmembrane region" description="Helical" evidence="1">
    <location>
        <begin position="115"/>
        <end position="132"/>
    </location>
</feature>
<evidence type="ECO:0000313" key="2">
    <source>
        <dbReference type="EMBL" id="TRM63482.1"/>
    </source>
</evidence>
<evidence type="ECO:0000256" key="1">
    <source>
        <dbReference type="SAM" id="Phobius"/>
    </source>
</evidence>
<feature type="transmembrane region" description="Helical" evidence="1">
    <location>
        <begin position="83"/>
        <end position="103"/>
    </location>
</feature>
<sequence>PISLLRCLYPGARRLLDCGPYRGLPVGIPDRELVTINIFIVTPARRRSVIRGANTAHPVLDLLLKRLLDGDITIVVRRRAGELWLLGLHWLIVLLVDLCLLAFRLGLGLNCHTRHGGLLTFCLLLLLLRLLLREALFGRRVAIAVCLESAFTMMPRPRRLSILTPSVLAQSSLSQSAALQLMKGQVVTLVQPKFLLAITALHLPFL</sequence>
<dbReference type="Proteomes" id="UP000320762">
    <property type="component" value="Unassembled WGS sequence"/>
</dbReference>
<keyword evidence="3" id="KW-1185">Reference proteome</keyword>
<protein>
    <submittedName>
        <fullName evidence="2">Uncharacterized protein</fullName>
    </submittedName>
</protein>
<proteinExistence type="predicted"/>
<reference evidence="2 3" key="1">
    <citation type="journal article" date="2019" name="New Phytol.">
        <title>Comparative genomics reveals unique wood-decay strategies and fruiting body development in the Schizophyllaceae.</title>
        <authorList>
            <person name="Almasi E."/>
            <person name="Sahu N."/>
            <person name="Krizsan K."/>
            <person name="Balint B."/>
            <person name="Kovacs G.M."/>
            <person name="Kiss B."/>
            <person name="Cseklye J."/>
            <person name="Drula E."/>
            <person name="Henrissat B."/>
            <person name="Nagy I."/>
            <person name="Chovatia M."/>
            <person name="Adam C."/>
            <person name="LaButti K."/>
            <person name="Lipzen A."/>
            <person name="Riley R."/>
            <person name="Grigoriev I.V."/>
            <person name="Nagy L.G."/>
        </authorList>
    </citation>
    <scope>NUCLEOTIDE SEQUENCE [LARGE SCALE GENOMIC DNA]</scope>
    <source>
        <strain evidence="2 3">NL-1724</strain>
    </source>
</reference>
<keyword evidence="1" id="KW-0472">Membrane</keyword>
<keyword evidence="1" id="KW-1133">Transmembrane helix</keyword>
<name>A0A550CFB0_9AGAR</name>
<gene>
    <name evidence="2" type="ORF">BD626DRAFT_621837</name>
</gene>
<feature type="non-terminal residue" evidence="2">
    <location>
        <position position="1"/>
    </location>
</feature>
<comment type="caution">
    <text evidence="2">The sequence shown here is derived from an EMBL/GenBank/DDBJ whole genome shotgun (WGS) entry which is preliminary data.</text>
</comment>